<reference evidence="1 2" key="1">
    <citation type="submission" date="2020-08" db="EMBL/GenBank/DDBJ databases">
        <title>Cohnella phylogeny.</title>
        <authorList>
            <person name="Dunlap C."/>
        </authorList>
    </citation>
    <scope>NUCLEOTIDE SEQUENCE [LARGE SCALE GENOMIC DNA]</scope>
    <source>
        <strain evidence="1 2">DSM 28246</strain>
    </source>
</reference>
<keyword evidence="2" id="KW-1185">Reference proteome</keyword>
<name>A0A7X0RQP5_9BACL</name>
<gene>
    <name evidence="1" type="ORF">H7C19_14700</name>
</gene>
<dbReference type="Proteomes" id="UP000547209">
    <property type="component" value="Unassembled WGS sequence"/>
</dbReference>
<organism evidence="1 2">
    <name type="scientific">Cohnella nanjingensis</name>
    <dbReference type="NCBI Taxonomy" id="1387779"/>
    <lineage>
        <taxon>Bacteria</taxon>
        <taxon>Bacillati</taxon>
        <taxon>Bacillota</taxon>
        <taxon>Bacilli</taxon>
        <taxon>Bacillales</taxon>
        <taxon>Paenibacillaceae</taxon>
        <taxon>Cohnella</taxon>
    </lineage>
</organism>
<proteinExistence type="predicted"/>
<dbReference type="AlphaFoldDB" id="A0A7X0RQP5"/>
<sequence>MQPEEADPSRIDPSEALANRYAQFTEMLDRELGVGPSLVVKAVYEQLLSELA</sequence>
<accession>A0A7X0RQP5</accession>
<evidence type="ECO:0000313" key="1">
    <source>
        <dbReference type="EMBL" id="MBB6671937.1"/>
    </source>
</evidence>
<evidence type="ECO:0000313" key="2">
    <source>
        <dbReference type="Proteomes" id="UP000547209"/>
    </source>
</evidence>
<dbReference type="EMBL" id="JACJVP010000024">
    <property type="protein sequence ID" value="MBB6671937.1"/>
    <property type="molecule type" value="Genomic_DNA"/>
</dbReference>
<dbReference type="RefSeq" id="WP_185143413.1">
    <property type="nucleotide sequence ID" value="NZ_JACJVP010000024.1"/>
</dbReference>
<comment type="caution">
    <text evidence="1">The sequence shown here is derived from an EMBL/GenBank/DDBJ whole genome shotgun (WGS) entry which is preliminary data.</text>
</comment>
<protein>
    <submittedName>
        <fullName evidence="1">Uncharacterized protein</fullName>
    </submittedName>
</protein>